<reference evidence="1" key="1">
    <citation type="submission" date="2019-02" db="EMBL/GenBank/DDBJ databases">
        <authorList>
            <person name="Li S.-H."/>
        </authorList>
    </citation>
    <scope>NUCLEOTIDE SEQUENCE</scope>
    <source>
        <strain evidence="1">IMCC8485</strain>
    </source>
</reference>
<protein>
    <submittedName>
        <fullName evidence="1">Uncharacterized protein</fullName>
    </submittedName>
</protein>
<accession>A0ABT3SZF3</accession>
<proteinExistence type="predicted"/>
<dbReference type="Proteomes" id="UP001143307">
    <property type="component" value="Unassembled WGS sequence"/>
</dbReference>
<dbReference type="RefSeq" id="WP_279254027.1">
    <property type="nucleotide sequence ID" value="NZ_SHNP01000007.1"/>
</dbReference>
<gene>
    <name evidence="1" type="ORF">EYC87_17545</name>
</gene>
<keyword evidence="2" id="KW-1185">Reference proteome</keyword>
<sequence length="443" mass="48547">MTLQDFQLGTAGYYQNSNYPVECGGVRRQKHARSPGLNIQPNERLAITSRQFSAGRWVIATFDVDGRLFVFGCSTPGQPDVSFGWVEEVDPNTLDTINTSPELATGGHNWCGGAGVLTDGTIITGFGRYIHKLNLDLELVAEMELPVDQAHNGVMRLSDGMMVTRSMEHDPSRNSVFTLFDPGNLECLDTFEFVGSSIGRFCIDPGKDWDSLYATTPTHVHRLIYKDRHLSMDPNWSACYDLPGEDQGFAWCNTVGDDSVWFMDMGDLPPVESMMRAYPVGTKPIAFSPLNQAPLRVHRVSTHDSSSSDVLTPFGLPAGGQAASALYVQDKSILMAFDTLNRKTGAWRFNGAGDFTELWVRDIANSNQALYYPDTGEVILDDVLADQSVDAVVVDLETGLEKGRVATGTLFAAGMMACPGFERDFYVASGVHGALCRVYVSET</sequence>
<organism evidence="1 2">
    <name type="scientific">Candidatus Seongchinamella marina</name>
    <dbReference type="NCBI Taxonomy" id="2518990"/>
    <lineage>
        <taxon>Bacteria</taxon>
        <taxon>Pseudomonadati</taxon>
        <taxon>Pseudomonadota</taxon>
        <taxon>Gammaproteobacteria</taxon>
        <taxon>Cellvibrionales</taxon>
        <taxon>Halieaceae</taxon>
        <taxon>Seongchinamella</taxon>
    </lineage>
</organism>
<evidence type="ECO:0000313" key="1">
    <source>
        <dbReference type="EMBL" id="MCX2975388.1"/>
    </source>
</evidence>
<name>A0ABT3SZF3_9GAMM</name>
<comment type="caution">
    <text evidence="1">The sequence shown here is derived from an EMBL/GenBank/DDBJ whole genome shotgun (WGS) entry which is preliminary data.</text>
</comment>
<dbReference type="EMBL" id="SHNP01000007">
    <property type="protein sequence ID" value="MCX2975388.1"/>
    <property type="molecule type" value="Genomic_DNA"/>
</dbReference>
<evidence type="ECO:0000313" key="2">
    <source>
        <dbReference type="Proteomes" id="UP001143307"/>
    </source>
</evidence>